<dbReference type="InterPro" id="IPR037185">
    <property type="entry name" value="EmrE-like"/>
</dbReference>
<organism evidence="3 4">
    <name type="scientific">Halorussus aquaticus</name>
    <dbReference type="NCBI Taxonomy" id="2953748"/>
    <lineage>
        <taxon>Archaea</taxon>
        <taxon>Methanobacteriati</taxon>
        <taxon>Methanobacteriota</taxon>
        <taxon>Stenosarchaea group</taxon>
        <taxon>Halobacteria</taxon>
        <taxon>Halobacteriales</taxon>
        <taxon>Haladaptataceae</taxon>
        <taxon>Halorussus</taxon>
    </lineage>
</organism>
<keyword evidence="4" id="KW-1185">Reference proteome</keyword>
<sequence length="137" mass="13725">MTQTALAFALVAMLAWGLWAVFADFATRSLAPEVAMVVSYVAGIGVAVVYVLAQGQRPAFSSVGVGYAALGGLFSGIGAISYYVALQRGSAGVATTVTALYFVVAAVLGVLFLGDSLTTRDAAGIALAVGAVALLST</sequence>
<gene>
    <name evidence="3" type="ORF">ACFO9K_05330</name>
</gene>
<protein>
    <submittedName>
        <fullName evidence="3">EamA family transporter</fullName>
    </submittedName>
</protein>
<feature type="domain" description="EamA" evidence="2">
    <location>
        <begin position="5"/>
        <end position="136"/>
    </location>
</feature>
<dbReference type="Gene3D" id="1.10.3730.20">
    <property type="match status" value="1"/>
</dbReference>
<keyword evidence="1" id="KW-1133">Transmembrane helix</keyword>
<keyword evidence="1" id="KW-0812">Transmembrane</keyword>
<dbReference type="Proteomes" id="UP001595945">
    <property type="component" value="Unassembled WGS sequence"/>
</dbReference>
<name>A0ABD5PZK4_9EURY</name>
<evidence type="ECO:0000256" key="1">
    <source>
        <dbReference type="SAM" id="Phobius"/>
    </source>
</evidence>
<reference evidence="3 4" key="1">
    <citation type="journal article" date="2019" name="Int. J. Syst. Evol. Microbiol.">
        <title>The Global Catalogue of Microorganisms (GCM) 10K type strain sequencing project: providing services to taxonomists for standard genome sequencing and annotation.</title>
        <authorList>
            <consortium name="The Broad Institute Genomics Platform"/>
            <consortium name="The Broad Institute Genome Sequencing Center for Infectious Disease"/>
            <person name="Wu L."/>
            <person name="Ma J."/>
        </authorList>
    </citation>
    <scope>NUCLEOTIDE SEQUENCE [LARGE SCALE GENOMIC DNA]</scope>
    <source>
        <strain evidence="3 4">XZYJ18</strain>
    </source>
</reference>
<dbReference type="SUPFAM" id="SSF103481">
    <property type="entry name" value="Multidrug resistance efflux transporter EmrE"/>
    <property type="match status" value="1"/>
</dbReference>
<accession>A0ABD5PZK4</accession>
<comment type="caution">
    <text evidence="3">The sequence shown here is derived from an EMBL/GenBank/DDBJ whole genome shotgun (WGS) entry which is preliminary data.</text>
</comment>
<proteinExistence type="predicted"/>
<dbReference type="GeneID" id="73047311"/>
<evidence type="ECO:0000259" key="2">
    <source>
        <dbReference type="Pfam" id="PF00892"/>
    </source>
</evidence>
<dbReference type="InterPro" id="IPR000620">
    <property type="entry name" value="EamA_dom"/>
</dbReference>
<keyword evidence="1" id="KW-0472">Membrane</keyword>
<feature type="transmembrane region" description="Helical" evidence="1">
    <location>
        <begin position="65"/>
        <end position="85"/>
    </location>
</feature>
<feature type="transmembrane region" description="Helical" evidence="1">
    <location>
        <begin position="33"/>
        <end position="53"/>
    </location>
</feature>
<dbReference type="AlphaFoldDB" id="A0ABD5PZK4"/>
<evidence type="ECO:0000313" key="3">
    <source>
        <dbReference type="EMBL" id="MFC4823675.1"/>
    </source>
</evidence>
<dbReference type="EMBL" id="JBHSHT010000001">
    <property type="protein sequence ID" value="MFC4823675.1"/>
    <property type="molecule type" value="Genomic_DNA"/>
</dbReference>
<dbReference type="RefSeq" id="WP_254270261.1">
    <property type="nucleotide sequence ID" value="NZ_CP100401.1"/>
</dbReference>
<evidence type="ECO:0000313" key="4">
    <source>
        <dbReference type="Proteomes" id="UP001595945"/>
    </source>
</evidence>
<feature type="transmembrane region" description="Helical" evidence="1">
    <location>
        <begin position="91"/>
        <end position="113"/>
    </location>
</feature>
<dbReference type="Pfam" id="PF00892">
    <property type="entry name" value="EamA"/>
    <property type="match status" value="1"/>
</dbReference>